<evidence type="ECO:0008006" key="3">
    <source>
        <dbReference type="Google" id="ProtNLM"/>
    </source>
</evidence>
<sequence length="193" mass="22118">MEKKIFGIAIVLFLLTGCVRNADVEQVDQKKIDSTEESAVTEEETVTEETVVLEETTIEEKTEATNIAFDIDPLVFDEFTVEMNYVELYQKDGKEYADVSFTWLNQAGDGAKKFMSQSLVSLYQNHTDLDETTGAWDIENSNSSSLYYDNAENGELNIFLTYELENKEDNLRLLFMPINELDEEAQQIDFNIK</sequence>
<dbReference type="PROSITE" id="PS51257">
    <property type="entry name" value="PROKAR_LIPOPROTEIN"/>
    <property type="match status" value="1"/>
</dbReference>
<keyword evidence="2" id="KW-1185">Reference proteome</keyword>
<comment type="caution">
    <text evidence="1">The sequence shown here is derived from an EMBL/GenBank/DDBJ whole genome shotgun (WGS) entry which is preliminary data.</text>
</comment>
<dbReference type="Proteomes" id="UP001418796">
    <property type="component" value="Unassembled WGS sequence"/>
</dbReference>
<organism evidence="1 2">
    <name type="scientific">Alkalicoccobacillus gibsonii</name>
    <dbReference type="NCBI Taxonomy" id="79881"/>
    <lineage>
        <taxon>Bacteria</taxon>
        <taxon>Bacillati</taxon>
        <taxon>Bacillota</taxon>
        <taxon>Bacilli</taxon>
        <taxon>Bacillales</taxon>
        <taxon>Bacillaceae</taxon>
        <taxon>Alkalicoccobacillus</taxon>
    </lineage>
</organism>
<name>A0ABU9VH44_9BACI</name>
<protein>
    <recommendedName>
        <fullName evidence="3">DUF5067 domain-containing protein</fullName>
    </recommendedName>
</protein>
<proteinExistence type="predicted"/>
<gene>
    <name evidence="1" type="ORF">MKY91_08775</name>
</gene>
<evidence type="ECO:0000313" key="1">
    <source>
        <dbReference type="EMBL" id="MEN0643236.1"/>
    </source>
</evidence>
<dbReference type="EMBL" id="JBCITK010000001">
    <property type="protein sequence ID" value="MEN0643236.1"/>
    <property type="molecule type" value="Genomic_DNA"/>
</dbReference>
<evidence type="ECO:0000313" key="2">
    <source>
        <dbReference type="Proteomes" id="UP001418796"/>
    </source>
</evidence>
<reference evidence="1 2" key="1">
    <citation type="submission" date="2024-03" db="EMBL/GenBank/DDBJ databases">
        <title>Bacilli Hybrid Assemblies.</title>
        <authorList>
            <person name="Kovac J."/>
        </authorList>
    </citation>
    <scope>NUCLEOTIDE SEQUENCE [LARGE SCALE GENOMIC DNA]</scope>
    <source>
        <strain evidence="1 2">FSL R7-0666</strain>
    </source>
</reference>
<dbReference type="RefSeq" id="WP_343130187.1">
    <property type="nucleotide sequence ID" value="NZ_JBCITK010000001.1"/>
</dbReference>
<accession>A0ABU9VH44</accession>